<accession>A0A1G4APU2</accession>
<protein>
    <submittedName>
        <fullName evidence="1">Uncharacterized protein</fullName>
    </submittedName>
</protein>
<reference evidence="1 2" key="1">
    <citation type="submission" date="2016-09" db="EMBL/GenBank/DDBJ databases">
        <authorList>
            <person name="Capua I."/>
            <person name="De Benedictis P."/>
            <person name="Joannis T."/>
            <person name="Lombin L.H."/>
            <person name="Cattoli G."/>
        </authorList>
    </citation>
    <scope>NUCLEOTIDE SEQUENCE [LARGE SCALE GENOMIC DNA]</scope>
    <source>
        <strain evidence="1 2">IMI 309357</strain>
    </source>
</reference>
<proteinExistence type="predicted"/>
<dbReference type="AlphaFoldDB" id="A0A1G4APU2"/>
<gene>
    <name evidence="1" type="ORF">CORC01_13529</name>
</gene>
<dbReference type="RefSeq" id="XP_022468360.1">
    <property type="nucleotide sequence ID" value="XM_022625146.1"/>
</dbReference>
<dbReference type="Proteomes" id="UP000176998">
    <property type="component" value="Unassembled WGS sequence"/>
</dbReference>
<name>A0A1G4APU2_9PEZI</name>
<sequence length="101" mass="11439">MRSRAHSTSTSTQQKAPARACLSRVVGRVPDIAQWSLLTKSRLRVGKRHLFETKAEEHAYWDRPPSNYSQIDNCIVVLGLFPPLPSWPVHPPQKAKAKRTP</sequence>
<comment type="caution">
    <text evidence="1">The sequence shown here is derived from an EMBL/GenBank/DDBJ whole genome shotgun (WGS) entry which is preliminary data.</text>
</comment>
<evidence type="ECO:0000313" key="2">
    <source>
        <dbReference type="Proteomes" id="UP000176998"/>
    </source>
</evidence>
<evidence type="ECO:0000313" key="1">
    <source>
        <dbReference type="EMBL" id="OHE91187.1"/>
    </source>
</evidence>
<keyword evidence="2" id="KW-1185">Reference proteome</keyword>
<organism evidence="1 2">
    <name type="scientific">Colletotrichum orchidophilum</name>
    <dbReference type="NCBI Taxonomy" id="1209926"/>
    <lineage>
        <taxon>Eukaryota</taxon>
        <taxon>Fungi</taxon>
        <taxon>Dikarya</taxon>
        <taxon>Ascomycota</taxon>
        <taxon>Pezizomycotina</taxon>
        <taxon>Sordariomycetes</taxon>
        <taxon>Hypocreomycetidae</taxon>
        <taxon>Glomerellales</taxon>
        <taxon>Glomerellaceae</taxon>
        <taxon>Colletotrichum</taxon>
    </lineage>
</organism>
<dbReference type="EMBL" id="MJBS01000197">
    <property type="protein sequence ID" value="OHE91187.1"/>
    <property type="molecule type" value="Genomic_DNA"/>
</dbReference>
<dbReference type="GeneID" id="34566656"/>